<dbReference type="EMBL" id="GL732556">
    <property type="protein sequence ID" value="EFX78620.1"/>
    <property type="molecule type" value="Genomic_DNA"/>
</dbReference>
<proteinExistence type="predicted"/>
<protein>
    <submittedName>
        <fullName evidence="2">Uncharacterized protein</fullName>
    </submittedName>
</protein>
<dbReference type="HOGENOM" id="CLU_019667_3_0_1"/>
<organism evidence="2 3">
    <name type="scientific">Daphnia pulex</name>
    <name type="common">Water flea</name>
    <dbReference type="NCBI Taxonomy" id="6669"/>
    <lineage>
        <taxon>Eukaryota</taxon>
        <taxon>Metazoa</taxon>
        <taxon>Ecdysozoa</taxon>
        <taxon>Arthropoda</taxon>
        <taxon>Crustacea</taxon>
        <taxon>Branchiopoda</taxon>
        <taxon>Diplostraca</taxon>
        <taxon>Cladocera</taxon>
        <taxon>Anomopoda</taxon>
        <taxon>Daphniidae</taxon>
        <taxon>Daphnia</taxon>
    </lineage>
</organism>
<evidence type="ECO:0000313" key="3">
    <source>
        <dbReference type="Proteomes" id="UP000000305"/>
    </source>
</evidence>
<dbReference type="InParanoid" id="E9GPD3"/>
<keyword evidence="1" id="KW-1133">Transmembrane helix</keyword>
<feature type="transmembrane region" description="Helical" evidence="1">
    <location>
        <begin position="418"/>
        <end position="448"/>
    </location>
</feature>
<name>E9GPD3_DAPPU</name>
<keyword evidence="1" id="KW-0472">Membrane</keyword>
<accession>E9GPD3</accession>
<dbReference type="AlphaFoldDB" id="E9GPD3"/>
<evidence type="ECO:0000256" key="1">
    <source>
        <dbReference type="SAM" id="Phobius"/>
    </source>
</evidence>
<keyword evidence="3" id="KW-1185">Reference proteome</keyword>
<dbReference type="KEGG" id="dpx:DAPPUDRAFT_105081"/>
<gene>
    <name evidence="2" type="ORF">DAPPUDRAFT_105081</name>
</gene>
<dbReference type="Proteomes" id="UP000000305">
    <property type="component" value="Unassembled WGS sequence"/>
</dbReference>
<keyword evidence="1" id="KW-0812">Transmembrane</keyword>
<reference evidence="2 3" key="1">
    <citation type="journal article" date="2011" name="Science">
        <title>The ecoresponsive genome of Daphnia pulex.</title>
        <authorList>
            <person name="Colbourne J.K."/>
            <person name="Pfrender M.E."/>
            <person name="Gilbert D."/>
            <person name="Thomas W.K."/>
            <person name="Tucker A."/>
            <person name="Oakley T.H."/>
            <person name="Tokishita S."/>
            <person name="Aerts A."/>
            <person name="Arnold G.J."/>
            <person name="Basu M.K."/>
            <person name="Bauer D.J."/>
            <person name="Caceres C.E."/>
            <person name="Carmel L."/>
            <person name="Casola C."/>
            <person name="Choi J.H."/>
            <person name="Detter J.C."/>
            <person name="Dong Q."/>
            <person name="Dusheyko S."/>
            <person name="Eads B.D."/>
            <person name="Frohlich T."/>
            <person name="Geiler-Samerotte K.A."/>
            <person name="Gerlach D."/>
            <person name="Hatcher P."/>
            <person name="Jogdeo S."/>
            <person name="Krijgsveld J."/>
            <person name="Kriventseva E.V."/>
            <person name="Kultz D."/>
            <person name="Laforsch C."/>
            <person name="Lindquist E."/>
            <person name="Lopez J."/>
            <person name="Manak J.R."/>
            <person name="Muller J."/>
            <person name="Pangilinan J."/>
            <person name="Patwardhan R.P."/>
            <person name="Pitluck S."/>
            <person name="Pritham E.J."/>
            <person name="Rechtsteiner A."/>
            <person name="Rho M."/>
            <person name="Rogozin I.B."/>
            <person name="Sakarya O."/>
            <person name="Salamov A."/>
            <person name="Schaack S."/>
            <person name="Shapiro H."/>
            <person name="Shiga Y."/>
            <person name="Skalitzky C."/>
            <person name="Smith Z."/>
            <person name="Souvorov A."/>
            <person name="Sung W."/>
            <person name="Tang Z."/>
            <person name="Tsuchiya D."/>
            <person name="Tu H."/>
            <person name="Vos H."/>
            <person name="Wang M."/>
            <person name="Wolf Y.I."/>
            <person name="Yamagata H."/>
            <person name="Yamada T."/>
            <person name="Ye Y."/>
            <person name="Shaw J.R."/>
            <person name="Andrews J."/>
            <person name="Crease T.J."/>
            <person name="Tang H."/>
            <person name="Lucas S.M."/>
            <person name="Robertson H.M."/>
            <person name="Bork P."/>
            <person name="Koonin E.V."/>
            <person name="Zdobnov E.M."/>
            <person name="Grigoriev I.V."/>
            <person name="Lynch M."/>
            <person name="Boore J.L."/>
        </authorList>
    </citation>
    <scope>NUCLEOTIDE SEQUENCE [LARGE SCALE GENOMIC DNA]</scope>
</reference>
<evidence type="ECO:0000313" key="2">
    <source>
        <dbReference type="EMBL" id="EFX78620.1"/>
    </source>
</evidence>
<dbReference type="PhylomeDB" id="E9GPD3"/>
<sequence>MAQTKRCEEMPMKFADGKWLYVPEPSESGAWMRTISTQVLNCMVEETIILQEENDLIDTPLGRANISDGVHTHNHMTLIWDVVDADRIAHTPRLLTQGKATITQTSTATTFKLEDDSNQLAYHITHTDRCIMVNCESTNNTFAVAGDKHLFIVILKLGSEGNKTSDLILDRTASKPTKEELEYIRIRDDYYSYPEDKRTALIKLLQSHVQYLKDKTLDHENEILRAAHDMNCQITRIKHSLAVAAAQYDGWLAASILGLAASILGLPTCVTLQAKGMTVLMKECRAEKITFTTETTTCGPQPSLLVNFNGKHYVYRNNTWKLAEATVIQMEQDWPVSFRYIDDNSYKYQPSTNPGYKAFITSPMNIMADMTAAMAEQSIHSGAAQEITPLTPVQTIIMTAAEKTHVSGQMSWWETFKLILFITSLVFVFAFLIAFLRYFGIFALIFAMCCKPRPRLHSSRVRHRRREEVLDSSPPIALRDLLPPLNNQPI</sequence>
<dbReference type="OrthoDB" id="6349736at2759"/>